<reference evidence="1 2" key="1">
    <citation type="submission" date="2019-02" db="EMBL/GenBank/DDBJ databases">
        <title>Pedobacter sp. RP-1-13 sp. nov., isolated from Arctic soil.</title>
        <authorList>
            <person name="Dahal R.H."/>
        </authorList>
    </citation>
    <scope>NUCLEOTIDE SEQUENCE [LARGE SCALE GENOMIC DNA]</scope>
    <source>
        <strain evidence="1 2">RP-1-13</strain>
    </source>
</reference>
<dbReference type="EMBL" id="SJSK01000005">
    <property type="protein sequence ID" value="TCC88780.1"/>
    <property type="molecule type" value="Genomic_DNA"/>
</dbReference>
<dbReference type="OrthoDB" id="190848at2"/>
<protein>
    <submittedName>
        <fullName evidence="1">DUF2971 domain-containing protein</fullName>
    </submittedName>
</protein>
<dbReference type="AlphaFoldDB" id="A0A4R0MPN2"/>
<gene>
    <name evidence="1" type="ORF">EZ428_19315</name>
</gene>
<comment type="caution">
    <text evidence="1">The sequence shown here is derived from an EMBL/GenBank/DDBJ whole genome shotgun (WGS) entry which is preliminary data.</text>
</comment>
<evidence type="ECO:0000313" key="2">
    <source>
        <dbReference type="Proteomes" id="UP000292884"/>
    </source>
</evidence>
<proteinExistence type="predicted"/>
<name>A0A4R0MPN2_9SPHI</name>
<sequence>MFKYFSFTDYSLMNLLNNQFYMNHYESFNDPFECRSEIYTGFPDKASNSPRVNEIIKAWGFDDALDSNALEYYEDLVLSLEDTEPSVPLTIDGARISCFSKSPNNLLMWAHYANGLRGFCIEYDRDKLLTNEVNAEIFDVLYANKPPIIDTAVVAVLNDQVNYHEDTIYEIEGRLKFTTLNRNQKHNAHSEIRMYKEYLDTVYLKNREIYQKMLATKSIEWQYEEELRLIMQTSCIDKSGVNLKYPIQSLKCIIIGEKMPNSQREALMNIVHLKSKTIKFKIARRILGQFEVIIDDLIE</sequence>
<dbReference type="Pfam" id="PF11185">
    <property type="entry name" value="DUF2971"/>
    <property type="match status" value="1"/>
</dbReference>
<accession>A0A4R0MPN2</accession>
<dbReference type="Proteomes" id="UP000292884">
    <property type="component" value="Unassembled WGS sequence"/>
</dbReference>
<organism evidence="1 2">
    <name type="scientific">Pedobacter frigiditerrae</name>
    <dbReference type="NCBI Taxonomy" id="2530452"/>
    <lineage>
        <taxon>Bacteria</taxon>
        <taxon>Pseudomonadati</taxon>
        <taxon>Bacteroidota</taxon>
        <taxon>Sphingobacteriia</taxon>
        <taxon>Sphingobacteriales</taxon>
        <taxon>Sphingobacteriaceae</taxon>
        <taxon>Pedobacter</taxon>
    </lineage>
</organism>
<dbReference type="InterPro" id="IPR021352">
    <property type="entry name" value="DUF2971"/>
</dbReference>
<keyword evidence="2" id="KW-1185">Reference proteome</keyword>
<evidence type="ECO:0000313" key="1">
    <source>
        <dbReference type="EMBL" id="TCC88780.1"/>
    </source>
</evidence>